<dbReference type="OrthoDB" id="5571888at2759"/>
<keyword evidence="2" id="KW-1185">Reference proteome</keyword>
<comment type="caution">
    <text evidence="1">The sequence shown here is derived from an EMBL/GenBank/DDBJ whole genome shotgun (WGS) entry which is preliminary data.</text>
</comment>
<evidence type="ECO:0000313" key="1">
    <source>
        <dbReference type="EMBL" id="KAF0329377.1"/>
    </source>
</evidence>
<reference evidence="1 2" key="1">
    <citation type="submission" date="2019-12" db="EMBL/GenBank/DDBJ databases">
        <title>A genome sequence resource for the geographically widespread anthracnose pathogen Colletotrichum asianum.</title>
        <authorList>
            <person name="Meng Y."/>
        </authorList>
    </citation>
    <scope>NUCLEOTIDE SEQUENCE [LARGE SCALE GENOMIC DNA]</scope>
    <source>
        <strain evidence="1 2">ICMP 18580</strain>
    </source>
</reference>
<organism evidence="1 2">
    <name type="scientific">Colletotrichum asianum</name>
    <dbReference type="NCBI Taxonomy" id="702518"/>
    <lineage>
        <taxon>Eukaryota</taxon>
        <taxon>Fungi</taxon>
        <taxon>Dikarya</taxon>
        <taxon>Ascomycota</taxon>
        <taxon>Pezizomycotina</taxon>
        <taxon>Sordariomycetes</taxon>
        <taxon>Hypocreomycetidae</taxon>
        <taxon>Glomerellales</taxon>
        <taxon>Glomerellaceae</taxon>
        <taxon>Colletotrichum</taxon>
        <taxon>Colletotrichum gloeosporioides species complex</taxon>
    </lineage>
</organism>
<dbReference type="EMBL" id="WOWK01000012">
    <property type="protein sequence ID" value="KAF0329377.1"/>
    <property type="molecule type" value="Genomic_DNA"/>
</dbReference>
<accession>A0A8H3ZVL2</accession>
<protein>
    <submittedName>
        <fullName evidence="1">Uncharacterized protein</fullName>
    </submittedName>
</protein>
<evidence type="ECO:0000313" key="2">
    <source>
        <dbReference type="Proteomes" id="UP000434172"/>
    </source>
</evidence>
<gene>
    <name evidence="1" type="ORF">GQ607_003326</name>
</gene>
<dbReference type="Proteomes" id="UP000434172">
    <property type="component" value="Unassembled WGS sequence"/>
</dbReference>
<dbReference type="AlphaFoldDB" id="A0A8H3ZVL2"/>
<dbReference type="Pfam" id="PF26639">
    <property type="entry name" value="Het-6_barrel"/>
    <property type="match status" value="1"/>
</dbReference>
<sequence length="43" mass="4538">MQSGDVVVALAGADIPFVLRPVEGGYILVGECYVEGVMYGEFS</sequence>
<proteinExistence type="predicted"/>
<name>A0A8H3ZVL2_9PEZI</name>